<name>A0A2I0LG29_PUNGR</name>
<dbReference type="AlphaFoldDB" id="A0A2I0LG29"/>
<dbReference type="EMBL" id="PGOL01000010">
    <property type="protein sequence ID" value="PKI79316.1"/>
    <property type="molecule type" value="Genomic_DNA"/>
</dbReference>
<gene>
    <name evidence="1" type="ORF">CRG98_000261</name>
</gene>
<evidence type="ECO:0000313" key="2">
    <source>
        <dbReference type="Proteomes" id="UP000233551"/>
    </source>
</evidence>
<dbReference type="Proteomes" id="UP000233551">
    <property type="component" value="Unassembled WGS sequence"/>
</dbReference>
<sequence>MRPHSGLTKMWHTLAAPKIGAGMVHLVRAREFELDEDGPISSSPSIVSHLGLTNLAMKVAAMGGANPSSGVPEMLEKETTQEAKALIAQDTRAHLRRAQGSQPPCMGS</sequence>
<organism evidence="1 2">
    <name type="scientific">Punica granatum</name>
    <name type="common">Pomegranate</name>
    <dbReference type="NCBI Taxonomy" id="22663"/>
    <lineage>
        <taxon>Eukaryota</taxon>
        <taxon>Viridiplantae</taxon>
        <taxon>Streptophyta</taxon>
        <taxon>Embryophyta</taxon>
        <taxon>Tracheophyta</taxon>
        <taxon>Spermatophyta</taxon>
        <taxon>Magnoliopsida</taxon>
        <taxon>eudicotyledons</taxon>
        <taxon>Gunneridae</taxon>
        <taxon>Pentapetalae</taxon>
        <taxon>rosids</taxon>
        <taxon>malvids</taxon>
        <taxon>Myrtales</taxon>
        <taxon>Lythraceae</taxon>
        <taxon>Punica</taxon>
    </lineage>
</organism>
<keyword evidence="2" id="KW-1185">Reference proteome</keyword>
<reference evidence="1 2" key="1">
    <citation type="submission" date="2017-11" db="EMBL/GenBank/DDBJ databases">
        <title>De-novo sequencing of pomegranate (Punica granatum L.) genome.</title>
        <authorList>
            <person name="Akparov Z."/>
            <person name="Amiraslanov A."/>
            <person name="Hajiyeva S."/>
            <person name="Abbasov M."/>
            <person name="Kaur K."/>
            <person name="Hamwieh A."/>
            <person name="Solovyev V."/>
            <person name="Salamov A."/>
            <person name="Braich B."/>
            <person name="Kosarev P."/>
            <person name="Mahmoud A."/>
            <person name="Hajiyev E."/>
            <person name="Babayeva S."/>
            <person name="Izzatullayeva V."/>
            <person name="Mammadov A."/>
            <person name="Mammadov A."/>
            <person name="Sharifova S."/>
            <person name="Ojaghi J."/>
            <person name="Eynullazada K."/>
            <person name="Bayramov B."/>
            <person name="Abdulazimova A."/>
            <person name="Shahmuradov I."/>
        </authorList>
    </citation>
    <scope>NUCLEOTIDE SEQUENCE [LARGE SCALE GENOMIC DNA]</scope>
    <source>
        <strain evidence="2">cv. AG2017</strain>
        <tissue evidence="1">Leaf</tissue>
    </source>
</reference>
<protein>
    <submittedName>
        <fullName evidence="1">Uncharacterized protein</fullName>
    </submittedName>
</protein>
<proteinExistence type="predicted"/>
<evidence type="ECO:0000313" key="1">
    <source>
        <dbReference type="EMBL" id="PKI79316.1"/>
    </source>
</evidence>
<comment type="caution">
    <text evidence="1">The sequence shown here is derived from an EMBL/GenBank/DDBJ whole genome shotgun (WGS) entry which is preliminary data.</text>
</comment>
<accession>A0A2I0LG29</accession>